<dbReference type="Pfam" id="PF02518">
    <property type="entry name" value="HATPase_c"/>
    <property type="match status" value="1"/>
</dbReference>
<dbReference type="GO" id="GO:0005886">
    <property type="term" value="C:plasma membrane"/>
    <property type="evidence" value="ECO:0007669"/>
    <property type="project" value="UniProtKB-SubCell"/>
</dbReference>
<evidence type="ECO:0000313" key="15">
    <source>
        <dbReference type="EMBL" id="MXQ66135.1"/>
    </source>
</evidence>
<dbReference type="OrthoDB" id="9786919at2"/>
<evidence type="ECO:0000256" key="4">
    <source>
        <dbReference type="ARBA" id="ARBA00022553"/>
    </source>
</evidence>
<dbReference type="InterPro" id="IPR036097">
    <property type="entry name" value="HisK_dim/P_sf"/>
</dbReference>
<keyword evidence="16" id="KW-1185">Reference proteome</keyword>
<keyword evidence="10 12" id="KW-0472">Membrane</keyword>
<evidence type="ECO:0000256" key="10">
    <source>
        <dbReference type="ARBA" id="ARBA00023136"/>
    </source>
</evidence>
<dbReference type="Pfam" id="PF00672">
    <property type="entry name" value="HAMP"/>
    <property type="match status" value="1"/>
</dbReference>
<dbReference type="PANTHER" id="PTHR45436:SF5">
    <property type="entry name" value="SENSOR HISTIDINE KINASE TRCS"/>
    <property type="match status" value="1"/>
</dbReference>
<proteinExistence type="predicted"/>
<dbReference type="SMART" id="SM00387">
    <property type="entry name" value="HATPase_c"/>
    <property type="match status" value="1"/>
</dbReference>
<evidence type="ECO:0000259" key="13">
    <source>
        <dbReference type="PROSITE" id="PS50109"/>
    </source>
</evidence>
<dbReference type="EC" id="2.7.13.3" evidence="3"/>
<feature type="compositionally biased region" description="Gly residues" evidence="11">
    <location>
        <begin position="1"/>
        <end position="26"/>
    </location>
</feature>
<comment type="catalytic activity">
    <reaction evidence="1">
        <text>ATP + protein L-histidine = ADP + protein N-phospho-L-histidine.</text>
        <dbReference type="EC" id="2.7.13.3"/>
    </reaction>
</comment>
<feature type="transmembrane region" description="Helical" evidence="12">
    <location>
        <begin position="57"/>
        <end position="80"/>
    </location>
</feature>
<evidence type="ECO:0000256" key="3">
    <source>
        <dbReference type="ARBA" id="ARBA00012438"/>
    </source>
</evidence>
<dbReference type="PRINTS" id="PR00344">
    <property type="entry name" value="BCTRLSENSOR"/>
</dbReference>
<dbReference type="InterPro" id="IPR050428">
    <property type="entry name" value="TCS_sensor_his_kinase"/>
</dbReference>
<dbReference type="InterPro" id="IPR003660">
    <property type="entry name" value="HAMP_dom"/>
</dbReference>
<keyword evidence="8 12" id="KW-1133">Transmembrane helix</keyword>
<feature type="region of interest" description="Disordered" evidence="11">
    <location>
        <begin position="1"/>
        <end position="31"/>
    </location>
</feature>
<dbReference type="SMART" id="SM00388">
    <property type="entry name" value="HisKA"/>
    <property type="match status" value="1"/>
</dbReference>
<sequence>MPGGGSRGASGGDSGGDSGGSSGGADGDAESAWRARRGRIMRLVPRWRQPPRIRLRVTLSAVLITAVLTLAVYVLLLLLIRRQELSAVDRELGQESSRLVATVHGGLPDDGRILTGDSQELLQVIGPGGRIAAANEEMIGEPPVAFPPPGPTEERRIGTACGISAPGGHCFRVFVRRAVTAHGEFFAYALLPAPGLVPRPGEAAVLAIGIPLVTGLIGAGTWRAAGRTLRPVDEIRADLDEITASDLQRRVPVPPRDDEISRLAASVNATLDRLEAAVARQRGFVSDVSHELRSPLAGLRTELEVALADPDASDVRETLDATLRSADRLQAVVEDLLALARLDSSDRGPDEPVELHGLADQEVLRRPRRSRIIVPDGDPVTVRGSPRDLARLLTNLIDNADRHAASEVIVRIGTLPGGYAVVEVVDDGTGIPPEDRERIFERFTRLAEGQHRDAGGTGLGLAIARDIAAAHQGSLVLQDRSDGQEGARFVLLLPMQAE</sequence>
<dbReference type="InterPro" id="IPR005467">
    <property type="entry name" value="His_kinase_dom"/>
</dbReference>
<keyword evidence="9" id="KW-0902">Two-component regulatory system</keyword>
<keyword evidence="4" id="KW-0597">Phosphoprotein</keyword>
<evidence type="ECO:0000256" key="9">
    <source>
        <dbReference type="ARBA" id="ARBA00023012"/>
    </source>
</evidence>
<evidence type="ECO:0000256" key="11">
    <source>
        <dbReference type="SAM" id="MobiDB-lite"/>
    </source>
</evidence>
<evidence type="ECO:0000256" key="12">
    <source>
        <dbReference type="SAM" id="Phobius"/>
    </source>
</evidence>
<dbReference type="AlphaFoldDB" id="A0A6I4WD14"/>
<comment type="subcellular location">
    <subcellularLocation>
        <location evidence="2">Cell membrane</location>
    </subcellularLocation>
</comment>
<evidence type="ECO:0000256" key="8">
    <source>
        <dbReference type="ARBA" id="ARBA00022989"/>
    </source>
</evidence>
<dbReference type="CDD" id="cd00075">
    <property type="entry name" value="HATPase"/>
    <property type="match status" value="1"/>
</dbReference>
<evidence type="ECO:0000313" key="16">
    <source>
        <dbReference type="Proteomes" id="UP000431901"/>
    </source>
</evidence>
<dbReference type="Pfam" id="PF00512">
    <property type="entry name" value="HisKA"/>
    <property type="match status" value="1"/>
</dbReference>
<dbReference type="Proteomes" id="UP000431901">
    <property type="component" value="Unassembled WGS sequence"/>
</dbReference>
<comment type="caution">
    <text evidence="15">The sequence shown here is derived from an EMBL/GenBank/DDBJ whole genome shotgun (WGS) entry which is preliminary data.</text>
</comment>
<feature type="domain" description="Histidine kinase" evidence="13">
    <location>
        <begin position="287"/>
        <end position="497"/>
    </location>
</feature>
<dbReference type="CDD" id="cd06225">
    <property type="entry name" value="HAMP"/>
    <property type="match status" value="1"/>
</dbReference>
<dbReference type="InterPro" id="IPR036890">
    <property type="entry name" value="HATPase_C_sf"/>
</dbReference>
<keyword evidence="6 12" id="KW-0812">Transmembrane</keyword>
<keyword evidence="7" id="KW-0418">Kinase</keyword>
<protein>
    <recommendedName>
        <fullName evidence="3">histidine kinase</fullName>
        <ecNumber evidence="3">2.7.13.3</ecNumber>
    </recommendedName>
</protein>
<dbReference type="InterPro" id="IPR003594">
    <property type="entry name" value="HATPase_dom"/>
</dbReference>
<gene>
    <name evidence="15" type="ORF">GQ466_19125</name>
</gene>
<evidence type="ECO:0000256" key="2">
    <source>
        <dbReference type="ARBA" id="ARBA00004236"/>
    </source>
</evidence>
<evidence type="ECO:0000256" key="5">
    <source>
        <dbReference type="ARBA" id="ARBA00022679"/>
    </source>
</evidence>
<dbReference type="Gene3D" id="3.30.565.10">
    <property type="entry name" value="Histidine kinase-like ATPase, C-terminal domain"/>
    <property type="match status" value="1"/>
</dbReference>
<keyword evidence="5" id="KW-0808">Transferase</keyword>
<evidence type="ECO:0000256" key="1">
    <source>
        <dbReference type="ARBA" id="ARBA00000085"/>
    </source>
</evidence>
<accession>A0A6I4WD14</accession>
<dbReference type="SUPFAM" id="SSF47384">
    <property type="entry name" value="Homodimeric domain of signal transducing histidine kinase"/>
    <property type="match status" value="1"/>
</dbReference>
<dbReference type="InterPro" id="IPR004358">
    <property type="entry name" value="Sig_transdc_His_kin-like_C"/>
</dbReference>
<dbReference type="InterPro" id="IPR003661">
    <property type="entry name" value="HisK_dim/P_dom"/>
</dbReference>
<dbReference type="PROSITE" id="PS50109">
    <property type="entry name" value="HIS_KIN"/>
    <property type="match status" value="1"/>
</dbReference>
<name>A0A6I4WD14_9ACTN</name>
<dbReference type="SUPFAM" id="SSF158472">
    <property type="entry name" value="HAMP domain-like"/>
    <property type="match status" value="1"/>
</dbReference>
<dbReference type="CDD" id="cd00082">
    <property type="entry name" value="HisKA"/>
    <property type="match status" value="1"/>
</dbReference>
<dbReference type="GO" id="GO:0000155">
    <property type="term" value="F:phosphorelay sensor kinase activity"/>
    <property type="evidence" value="ECO:0007669"/>
    <property type="project" value="InterPro"/>
</dbReference>
<dbReference type="PANTHER" id="PTHR45436">
    <property type="entry name" value="SENSOR HISTIDINE KINASE YKOH"/>
    <property type="match status" value="1"/>
</dbReference>
<feature type="domain" description="HAMP" evidence="14">
    <location>
        <begin position="226"/>
        <end position="279"/>
    </location>
</feature>
<dbReference type="PROSITE" id="PS50885">
    <property type="entry name" value="HAMP"/>
    <property type="match status" value="1"/>
</dbReference>
<organism evidence="15 16">
    <name type="scientific">Actinomadura rayongensis</name>
    <dbReference type="NCBI Taxonomy" id="1429076"/>
    <lineage>
        <taxon>Bacteria</taxon>
        <taxon>Bacillati</taxon>
        <taxon>Actinomycetota</taxon>
        <taxon>Actinomycetes</taxon>
        <taxon>Streptosporangiales</taxon>
        <taxon>Thermomonosporaceae</taxon>
        <taxon>Actinomadura</taxon>
    </lineage>
</organism>
<dbReference type="SMART" id="SM00304">
    <property type="entry name" value="HAMP"/>
    <property type="match status" value="1"/>
</dbReference>
<dbReference type="EMBL" id="WUTW01000003">
    <property type="protein sequence ID" value="MXQ66135.1"/>
    <property type="molecule type" value="Genomic_DNA"/>
</dbReference>
<reference evidence="15 16" key="1">
    <citation type="submission" date="2019-12" db="EMBL/GenBank/DDBJ databases">
        <title>Nocardia macrotermitis sp. nov. and Nocardia aurantia sp. nov., isolated from the gut of the fungus growing-termite Macrotermes natalensis.</title>
        <authorList>
            <person name="Christine B."/>
            <person name="Rene B."/>
        </authorList>
    </citation>
    <scope>NUCLEOTIDE SEQUENCE [LARGE SCALE GENOMIC DNA]</scope>
    <source>
        <strain evidence="15 16">DSM 102126</strain>
    </source>
</reference>
<dbReference type="Gene3D" id="1.10.287.130">
    <property type="match status" value="1"/>
</dbReference>
<evidence type="ECO:0000256" key="6">
    <source>
        <dbReference type="ARBA" id="ARBA00022692"/>
    </source>
</evidence>
<evidence type="ECO:0000259" key="14">
    <source>
        <dbReference type="PROSITE" id="PS50885"/>
    </source>
</evidence>
<evidence type="ECO:0000256" key="7">
    <source>
        <dbReference type="ARBA" id="ARBA00022777"/>
    </source>
</evidence>
<dbReference type="SUPFAM" id="SSF55874">
    <property type="entry name" value="ATPase domain of HSP90 chaperone/DNA topoisomerase II/histidine kinase"/>
    <property type="match status" value="1"/>
</dbReference>